<name>Q8S3M9_MENLO</name>
<dbReference type="InterPro" id="IPR027417">
    <property type="entry name" value="P-loop_NTPase"/>
</dbReference>
<reference evidence="4" key="1">
    <citation type="submission" date="2002-02" db="EMBL/GenBank/DDBJ databases">
        <title>Mentha longifolia NBS-LRR-like sequence.</title>
        <authorList>
            <person name="Davis T.M."/>
            <person name="Vining K.J."/>
            <person name="Smith C.A."/>
            <person name="Zhang Q."/>
        </authorList>
    </citation>
    <scope>NUCLEOTIDE SEQUENCE</scope>
</reference>
<feature type="domain" description="NB-ARC" evidence="3">
    <location>
        <begin position="1"/>
        <end position="149"/>
    </location>
</feature>
<evidence type="ECO:0000256" key="2">
    <source>
        <dbReference type="ARBA" id="ARBA00022821"/>
    </source>
</evidence>
<dbReference type="Gene3D" id="1.10.8.430">
    <property type="entry name" value="Helical domain of apoptotic protease-activating factors"/>
    <property type="match status" value="1"/>
</dbReference>
<dbReference type="Gene3D" id="3.40.50.300">
    <property type="entry name" value="P-loop containing nucleotide triphosphate hydrolases"/>
    <property type="match status" value="1"/>
</dbReference>
<dbReference type="PANTHER" id="PTHR36766">
    <property type="entry name" value="PLANT BROAD-SPECTRUM MILDEW RESISTANCE PROTEIN RPW8"/>
    <property type="match status" value="1"/>
</dbReference>
<dbReference type="AlphaFoldDB" id="Q8S3M9"/>
<accession>Q8S3M9</accession>
<evidence type="ECO:0000313" key="4">
    <source>
        <dbReference type="EMBL" id="AAL84886.1"/>
    </source>
</evidence>
<evidence type="ECO:0000259" key="3">
    <source>
        <dbReference type="Pfam" id="PF00931"/>
    </source>
</evidence>
<dbReference type="InterPro" id="IPR042197">
    <property type="entry name" value="Apaf_helical"/>
</dbReference>
<dbReference type="Pfam" id="PF00931">
    <property type="entry name" value="NB-ARC"/>
    <property type="match status" value="1"/>
</dbReference>
<organism evidence="4">
    <name type="scientific">Mentha longifolia</name>
    <name type="common">Horse mint</name>
    <name type="synonym">Mentha spicata var. longifolia</name>
    <dbReference type="NCBI Taxonomy" id="38859"/>
    <lineage>
        <taxon>Eukaryota</taxon>
        <taxon>Viridiplantae</taxon>
        <taxon>Streptophyta</taxon>
        <taxon>Embryophyta</taxon>
        <taxon>Tracheophyta</taxon>
        <taxon>Spermatophyta</taxon>
        <taxon>Magnoliopsida</taxon>
        <taxon>eudicotyledons</taxon>
        <taxon>Gunneridae</taxon>
        <taxon>Pentapetalae</taxon>
        <taxon>asterids</taxon>
        <taxon>lamiids</taxon>
        <taxon>Lamiales</taxon>
        <taxon>Lamiaceae</taxon>
        <taxon>Nepetoideae</taxon>
        <taxon>Mentheae</taxon>
        <taxon>Menthinae</taxon>
        <taxon>Mentha</taxon>
    </lineage>
</organism>
<dbReference type="InterPro" id="IPR002182">
    <property type="entry name" value="NB-ARC"/>
</dbReference>
<protein>
    <submittedName>
        <fullName evidence="4">NBS-LRR-like protein</fullName>
    </submittedName>
</protein>
<dbReference type="GO" id="GO:0043531">
    <property type="term" value="F:ADP binding"/>
    <property type="evidence" value="ECO:0007669"/>
    <property type="project" value="InterPro"/>
</dbReference>
<dbReference type="GO" id="GO:0006952">
    <property type="term" value="P:defense response"/>
    <property type="evidence" value="ECO:0007669"/>
    <property type="project" value="UniProtKB-KW"/>
</dbReference>
<keyword evidence="2" id="KW-0611">Plant defense</keyword>
<feature type="non-terminal residue" evidence="4">
    <location>
        <position position="182"/>
    </location>
</feature>
<sequence>GGVGKTTLASSVYYDPLILEHFVVRMWLTVSRDYVPSKSGKIILGLVNSTKLLEEQGENDKSKMTTRIYPYVKGRRYLVVMDNIGSTEVWDGLKDLFLDDGNGSRIMLTTRLADVAADPDSNSLAHEMRFMTDSQSWELLKQKVFGNTDCPSELVEEVGKEIGRRCEGLPLAIVLIAGFPLA</sequence>
<dbReference type="EMBL" id="AF481105">
    <property type="protein sequence ID" value="AAL84886.1"/>
    <property type="molecule type" value="Genomic_DNA"/>
</dbReference>
<feature type="non-terminal residue" evidence="4">
    <location>
        <position position="1"/>
    </location>
</feature>
<evidence type="ECO:0000256" key="1">
    <source>
        <dbReference type="ARBA" id="ARBA00022614"/>
    </source>
</evidence>
<dbReference type="SUPFAM" id="SSF52540">
    <property type="entry name" value="P-loop containing nucleoside triphosphate hydrolases"/>
    <property type="match status" value="1"/>
</dbReference>
<proteinExistence type="predicted"/>
<keyword evidence="1" id="KW-0433">Leucine-rich repeat</keyword>
<dbReference type="PANTHER" id="PTHR36766:SF40">
    <property type="entry name" value="DISEASE RESISTANCE PROTEIN RGA3"/>
    <property type="match status" value="1"/>
</dbReference>